<gene>
    <name evidence="1" type="ORF">BN997_01723</name>
</gene>
<accession>A0A0A1MFM1</accession>
<dbReference type="PANTHER" id="PTHR10000:SF53">
    <property type="entry name" value="5-AMINO-6-(5-PHOSPHO-D-RIBITYLAMINO)URACIL PHOSPHATASE YBJI-RELATED"/>
    <property type="match status" value="1"/>
</dbReference>
<proteinExistence type="predicted"/>
<evidence type="ECO:0000313" key="1">
    <source>
        <dbReference type="EMBL" id="CEI81868.1"/>
    </source>
</evidence>
<dbReference type="InterPro" id="IPR023214">
    <property type="entry name" value="HAD_sf"/>
</dbReference>
<dbReference type="PANTHER" id="PTHR10000">
    <property type="entry name" value="PHOSPHOSERINE PHOSPHATASE"/>
    <property type="match status" value="1"/>
</dbReference>
<dbReference type="Gene3D" id="3.40.50.1000">
    <property type="entry name" value="HAD superfamily/HAD-like"/>
    <property type="match status" value="1"/>
</dbReference>
<organism evidence="1 2">
    <name type="scientific">Oceanobacillus oncorhynchi</name>
    <dbReference type="NCBI Taxonomy" id="545501"/>
    <lineage>
        <taxon>Bacteria</taxon>
        <taxon>Bacillati</taxon>
        <taxon>Bacillota</taxon>
        <taxon>Bacilli</taxon>
        <taxon>Bacillales</taxon>
        <taxon>Bacillaceae</taxon>
        <taxon>Oceanobacillus</taxon>
    </lineage>
</organism>
<dbReference type="GO" id="GO:0016791">
    <property type="term" value="F:phosphatase activity"/>
    <property type="evidence" value="ECO:0007669"/>
    <property type="project" value="TreeGrafter"/>
</dbReference>
<dbReference type="NCBIfam" id="TIGR01484">
    <property type="entry name" value="HAD-SF-IIB"/>
    <property type="match status" value="1"/>
</dbReference>
<dbReference type="GO" id="GO:0000287">
    <property type="term" value="F:magnesium ion binding"/>
    <property type="evidence" value="ECO:0007669"/>
    <property type="project" value="TreeGrafter"/>
</dbReference>
<dbReference type="GO" id="GO:0005829">
    <property type="term" value="C:cytosol"/>
    <property type="evidence" value="ECO:0007669"/>
    <property type="project" value="TreeGrafter"/>
</dbReference>
<dbReference type="Gene3D" id="3.30.1240.10">
    <property type="match status" value="1"/>
</dbReference>
<evidence type="ECO:0000313" key="2">
    <source>
        <dbReference type="Proteomes" id="UP000040453"/>
    </source>
</evidence>
<dbReference type="Pfam" id="PF08282">
    <property type="entry name" value="Hydrolase_3"/>
    <property type="match status" value="1"/>
</dbReference>
<keyword evidence="2" id="KW-1185">Reference proteome</keyword>
<dbReference type="AlphaFoldDB" id="A0A0A1MFM1"/>
<dbReference type="InterPro" id="IPR006379">
    <property type="entry name" value="HAD-SF_hydro_IIB"/>
</dbReference>
<dbReference type="OrthoDB" id="1650327at2"/>
<reference evidence="1 2" key="1">
    <citation type="submission" date="2014-11" db="EMBL/GenBank/DDBJ databases">
        <authorList>
            <person name="Urmite Genomes Urmite Genomes"/>
        </authorList>
    </citation>
    <scope>NUCLEOTIDE SEQUENCE [LARGE SCALE GENOMIC DNA]</scope>
    <source>
        <strain evidence="1 2">Oc5</strain>
    </source>
</reference>
<protein>
    <submittedName>
        <fullName evidence="1">Phosphoglycolate phosphatase</fullName>
    </submittedName>
</protein>
<dbReference type="Proteomes" id="UP000040453">
    <property type="component" value="Unassembled WGS sequence"/>
</dbReference>
<dbReference type="EMBL" id="CDGG01000001">
    <property type="protein sequence ID" value="CEI81868.1"/>
    <property type="molecule type" value="Genomic_DNA"/>
</dbReference>
<dbReference type="RefSeq" id="WP_042531295.1">
    <property type="nucleotide sequence ID" value="NZ_CAXOIH010000009.1"/>
</dbReference>
<sequence length="250" mass="27877">MNFVFDIDGTVCFDGETIDSSIIQALEEIKAAGHQVIFASARPIRDLLPVLPKSLQQEKLVGGNGAYTSNGEKMDVIHFQDSLLTKLITLVEAHQVTYLADSDWDYAFTGEETHPIYKNINQASAQNRELRSLSKLCKLVLFQPPQRVIDELADLPVNITYYKGENAIDISPLGINKVRGLHSLQVQEFIAFGNDSNDQCLFENALYSVCVGEHEVEQYASISVEKEKVAAMITKALHMYGNQEMQGVYS</sequence>
<dbReference type="InterPro" id="IPR036412">
    <property type="entry name" value="HAD-like_sf"/>
</dbReference>
<name>A0A0A1MFM1_9BACI</name>
<dbReference type="SUPFAM" id="SSF56784">
    <property type="entry name" value="HAD-like"/>
    <property type="match status" value="1"/>
</dbReference>
<dbReference type="STRING" id="545501.BN997_01723"/>